<protein>
    <recommendedName>
        <fullName evidence="4">Lipoprotein</fullName>
    </recommendedName>
</protein>
<name>A0A132EWP5_9BURK</name>
<dbReference type="Proteomes" id="UP000061512">
    <property type="component" value="Unassembled WGS sequence"/>
</dbReference>
<evidence type="ECO:0000256" key="1">
    <source>
        <dbReference type="SAM" id="SignalP"/>
    </source>
</evidence>
<dbReference type="AlphaFoldDB" id="A0A132EWP5"/>
<dbReference type="EMBL" id="LPJX01000052">
    <property type="protein sequence ID" value="KWF61732.1"/>
    <property type="molecule type" value="Genomic_DNA"/>
</dbReference>
<feature type="chain" id="PRO_5007291193" description="Lipoprotein" evidence="1">
    <location>
        <begin position="23"/>
        <end position="242"/>
    </location>
</feature>
<keyword evidence="1" id="KW-0732">Signal</keyword>
<comment type="caution">
    <text evidence="2">The sequence shown here is derived from an EMBL/GenBank/DDBJ whole genome shotgun (WGS) entry which is preliminary data.</text>
</comment>
<feature type="signal peptide" evidence="1">
    <location>
        <begin position="1"/>
        <end position="22"/>
    </location>
</feature>
<evidence type="ECO:0000313" key="3">
    <source>
        <dbReference type="Proteomes" id="UP000061512"/>
    </source>
</evidence>
<evidence type="ECO:0008006" key="4">
    <source>
        <dbReference type="Google" id="ProtNLM"/>
    </source>
</evidence>
<proteinExistence type="predicted"/>
<reference evidence="2 3" key="1">
    <citation type="submission" date="2015-11" db="EMBL/GenBank/DDBJ databases">
        <title>Expanding the genomic diversity of Burkholderia species for the development of highly accurate diagnostics.</title>
        <authorList>
            <person name="Sahl J."/>
            <person name="Keim P."/>
            <person name="Wagner D."/>
        </authorList>
    </citation>
    <scope>NUCLEOTIDE SEQUENCE [LARGE SCALE GENOMIC DNA]</scope>
    <source>
        <strain evidence="2 3">MSMB574WGS</strain>
    </source>
</reference>
<dbReference type="RefSeq" id="WP_060299636.1">
    <property type="nucleotide sequence ID" value="NZ_LPJX01000052.1"/>
</dbReference>
<evidence type="ECO:0000313" key="2">
    <source>
        <dbReference type="EMBL" id="KWF61732.1"/>
    </source>
</evidence>
<accession>A0A132EWP5</accession>
<gene>
    <name evidence="2" type="ORF">WT57_25100</name>
</gene>
<sequence length="242" mass="26636">MTARIRALLVATMTVLSAQGHAQSYVGYDAFYADRPGAVFGAPLEHERDAHESDATVLYVDPDKPGVFAQRQAKLGRRAFDIAVWGDRIAIDGRTYRFADAIAFSGAFAAPIYPGSAEVFVAGRTDTHPPLLCVEGHGSASDEASSRYTQILLVIDPLARKPVLLLLPRLLSSCRAVVATHDGTLAFPGNRYLFDDAHVLRIGLLVSYYTFDGRHFMPTGDTLRLRFVEPENPFRFSLQRAH</sequence>
<organism evidence="2 3">
    <name type="scientific">Burkholderia pseudomultivorans</name>
    <dbReference type="NCBI Taxonomy" id="1207504"/>
    <lineage>
        <taxon>Bacteria</taxon>
        <taxon>Pseudomonadati</taxon>
        <taxon>Pseudomonadota</taxon>
        <taxon>Betaproteobacteria</taxon>
        <taxon>Burkholderiales</taxon>
        <taxon>Burkholderiaceae</taxon>
        <taxon>Burkholderia</taxon>
        <taxon>Burkholderia cepacia complex</taxon>
    </lineage>
</organism>